<evidence type="ECO:0000313" key="4">
    <source>
        <dbReference type="Proteomes" id="UP000076066"/>
    </source>
</evidence>
<feature type="signal peptide" evidence="2">
    <location>
        <begin position="1"/>
        <end position="31"/>
    </location>
</feature>
<evidence type="ECO:0000256" key="2">
    <source>
        <dbReference type="SAM" id="SignalP"/>
    </source>
</evidence>
<dbReference type="STRING" id="1549855.AY555_09485"/>
<feature type="compositionally biased region" description="Basic and acidic residues" evidence="1">
    <location>
        <begin position="60"/>
        <end position="74"/>
    </location>
</feature>
<evidence type="ECO:0008006" key="5">
    <source>
        <dbReference type="Google" id="ProtNLM"/>
    </source>
</evidence>
<evidence type="ECO:0000313" key="3">
    <source>
        <dbReference type="EMBL" id="AMW35374.1"/>
    </source>
</evidence>
<feature type="chain" id="PRO_5044368614" description="OmpA-like domain-containing protein" evidence="2">
    <location>
        <begin position="32"/>
        <end position="269"/>
    </location>
</feature>
<accession>A0A143DF61</accession>
<dbReference type="InterPro" id="IPR036737">
    <property type="entry name" value="OmpA-like_sf"/>
</dbReference>
<dbReference type="Gene3D" id="3.30.1330.60">
    <property type="entry name" value="OmpA-like domain"/>
    <property type="match status" value="1"/>
</dbReference>
<dbReference type="EMBL" id="CP014525">
    <property type="protein sequence ID" value="AMW35374.1"/>
    <property type="molecule type" value="Genomic_DNA"/>
</dbReference>
<sequence>MFKAFYVHISVMSRFLAVLICCLEMVMPAKADGTNPDLVRDQAHRAEGLVAAPSRPEYVPGRKREQPSDQKDLGRSTVTSDISVDTAPTPAVSKPVAAVKADSVVDGVALSATPSNGGKAFVAKPVVDTQPEFPVTVLVDSQGVSVVPPDRVSIPRSMAQESGKATLVATIEYQPASFSLDRTDHDILRQVARLRHQRGVDETIHVVGHAASYSTALQRARSVVDVLQAQGIPATALHASAIVTVDREGHESQTSSDEGGRYTQIWFGY</sequence>
<gene>
    <name evidence="3" type="ORF">AY555_09485</name>
</gene>
<dbReference type="Proteomes" id="UP000076066">
    <property type="component" value="Chromosome"/>
</dbReference>
<dbReference type="AlphaFoldDB" id="A0A143DF61"/>
<proteinExistence type="predicted"/>
<protein>
    <recommendedName>
        <fullName evidence="5">OmpA-like domain-containing protein</fullName>
    </recommendedName>
</protein>
<dbReference type="RefSeq" id="WP_066136063.1">
    <property type="nucleotide sequence ID" value="NZ_CP014525.1"/>
</dbReference>
<dbReference type="KEGG" id="hjo:AY555_09485"/>
<keyword evidence="2" id="KW-0732">Signal</keyword>
<reference evidence="3 4" key="1">
    <citation type="submission" date="2016-02" db="EMBL/GenBank/DDBJ databases">
        <title>Complete Genome of H5569, the type strain of the newly described species Haematospirillium jordaniae.</title>
        <authorList>
            <person name="Nicholson A.C."/>
            <person name="Humrighouse B.W."/>
            <person name="Loparov V."/>
            <person name="McQuiston J.R."/>
        </authorList>
    </citation>
    <scope>NUCLEOTIDE SEQUENCE [LARGE SCALE GENOMIC DNA]</scope>
    <source>
        <strain evidence="3 4">H5569</strain>
    </source>
</reference>
<keyword evidence="4" id="KW-1185">Reference proteome</keyword>
<dbReference type="SUPFAM" id="SSF103088">
    <property type="entry name" value="OmpA-like"/>
    <property type="match status" value="1"/>
</dbReference>
<dbReference type="GeneID" id="53317384"/>
<organism evidence="3 4">
    <name type="scientific">Haematospirillum jordaniae</name>
    <dbReference type="NCBI Taxonomy" id="1549855"/>
    <lineage>
        <taxon>Bacteria</taxon>
        <taxon>Pseudomonadati</taxon>
        <taxon>Pseudomonadota</taxon>
        <taxon>Alphaproteobacteria</taxon>
        <taxon>Rhodospirillales</taxon>
        <taxon>Novispirillaceae</taxon>
        <taxon>Haematospirillum</taxon>
    </lineage>
</organism>
<feature type="region of interest" description="Disordered" evidence="1">
    <location>
        <begin position="49"/>
        <end position="89"/>
    </location>
</feature>
<name>A0A143DF61_9PROT</name>
<evidence type="ECO:0000256" key="1">
    <source>
        <dbReference type="SAM" id="MobiDB-lite"/>
    </source>
</evidence>